<accession>A0A4V1FZ31</accession>
<protein>
    <submittedName>
        <fullName evidence="2">Gamma-glutamylcyclotransferase</fullName>
    </submittedName>
</protein>
<dbReference type="EMBL" id="CP040330">
    <property type="protein sequence ID" value="QCS41532.1"/>
    <property type="molecule type" value="Genomic_DNA"/>
</dbReference>
<dbReference type="Gene3D" id="3.10.490.10">
    <property type="entry name" value="Gamma-glutamyl cyclotransferase-like"/>
    <property type="match status" value="1"/>
</dbReference>
<dbReference type="InterPro" id="IPR036568">
    <property type="entry name" value="GGCT-like_sf"/>
</dbReference>
<dbReference type="GeneID" id="40264380"/>
<reference evidence="3" key="1">
    <citation type="submission" date="2019-05" db="EMBL/GenBank/DDBJ databases">
        <title>Genome sequence and methylation pattern of the halophilic Archaeon Natrinema versiforme BOL5-4.</title>
        <authorList>
            <person name="DasSarma P."/>
            <person name="Anton B.P."/>
            <person name="DasSarma S.L."/>
            <person name="Martinez F.L."/>
            <person name="Guzman D."/>
            <person name="Roberts R.J."/>
            <person name="DasSarma S."/>
        </authorList>
    </citation>
    <scope>NUCLEOTIDE SEQUENCE [LARGE SCALE GENOMIC DNA]</scope>
    <source>
        <strain evidence="3">BOL5-4</strain>
    </source>
</reference>
<dbReference type="Pfam" id="PF06094">
    <property type="entry name" value="GGACT"/>
    <property type="match status" value="1"/>
</dbReference>
<name>A0A4V1FZ31_9EURY</name>
<dbReference type="InterPro" id="IPR013024">
    <property type="entry name" value="GGCT-like"/>
</dbReference>
<dbReference type="SUPFAM" id="SSF110857">
    <property type="entry name" value="Gamma-glutamyl cyclotransferase-like"/>
    <property type="match status" value="1"/>
</dbReference>
<organism evidence="2 3">
    <name type="scientific">Natrinema versiforme</name>
    <dbReference type="NCBI Taxonomy" id="88724"/>
    <lineage>
        <taxon>Archaea</taxon>
        <taxon>Methanobacteriati</taxon>
        <taxon>Methanobacteriota</taxon>
        <taxon>Stenosarchaea group</taxon>
        <taxon>Halobacteria</taxon>
        <taxon>Halobacteriales</taxon>
        <taxon>Natrialbaceae</taxon>
        <taxon>Natrinema</taxon>
    </lineage>
</organism>
<dbReference type="RefSeq" id="WP_138244039.1">
    <property type="nucleotide sequence ID" value="NZ_CP040330.1"/>
</dbReference>
<evidence type="ECO:0000259" key="1">
    <source>
        <dbReference type="Pfam" id="PF06094"/>
    </source>
</evidence>
<gene>
    <name evidence="2" type="ORF">FEJ81_03870</name>
</gene>
<sequence length="149" mass="16386">MDVFVYGTLTDPDRVRTVLETDAATAAATFVGRATLEGLHRVDGRYPTLVPGGSADGRLLAVDNVGLERLDRYEGVDSGLYVRVAVPVAGQDDDLQEAAERDRDDERCWVYLGDPDRLGVDATWPGDGPFRERVRAFVSHTDLAVRNHE</sequence>
<dbReference type="Proteomes" id="UP000302218">
    <property type="component" value="Chromosome"/>
</dbReference>
<evidence type="ECO:0000313" key="2">
    <source>
        <dbReference type="EMBL" id="QCS41532.1"/>
    </source>
</evidence>
<dbReference type="CDD" id="cd06661">
    <property type="entry name" value="GGCT_like"/>
    <property type="match status" value="1"/>
</dbReference>
<keyword evidence="2" id="KW-0808">Transferase</keyword>
<dbReference type="GO" id="GO:0016740">
    <property type="term" value="F:transferase activity"/>
    <property type="evidence" value="ECO:0007669"/>
    <property type="project" value="UniProtKB-KW"/>
</dbReference>
<dbReference type="OrthoDB" id="198684at2157"/>
<proteinExistence type="predicted"/>
<dbReference type="KEGG" id="nvr:FEJ81_03870"/>
<feature type="domain" description="Gamma-glutamylcyclotransferase AIG2-like" evidence="1">
    <location>
        <begin position="3"/>
        <end position="115"/>
    </location>
</feature>
<evidence type="ECO:0000313" key="3">
    <source>
        <dbReference type="Proteomes" id="UP000302218"/>
    </source>
</evidence>
<dbReference type="InterPro" id="IPR009288">
    <property type="entry name" value="AIG2-like_dom"/>
</dbReference>
<dbReference type="AlphaFoldDB" id="A0A4V1FZ31"/>